<dbReference type="GO" id="GO:0005694">
    <property type="term" value="C:chromosome"/>
    <property type="evidence" value="ECO:0007669"/>
    <property type="project" value="UniProtKB-ARBA"/>
</dbReference>
<evidence type="ECO:0000259" key="2">
    <source>
        <dbReference type="PROSITE" id="PS50994"/>
    </source>
</evidence>
<evidence type="ECO:0000313" key="3">
    <source>
        <dbReference type="EnsemblMetazoa" id="XP_031781354"/>
    </source>
</evidence>
<evidence type="ECO:0000259" key="1">
    <source>
        <dbReference type="PROSITE" id="PS50013"/>
    </source>
</evidence>
<dbReference type="AlphaFoldDB" id="A0A7M7Q6Y9"/>
<dbReference type="SUPFAM" id="SSF53098">
    <property type="entry name" value="Ribonuclease H-like"/>
    <property type="match status" value="1"/>
</dbReference>
<proteinExistence type="predicted"/>
<dbReference type="GeneID" id="116416568"/>
<dbReference type="OrthoDB" id="6343797at2759"/>
<dbReference type="PROSITE" id="PS50994">
    <property type="entry name" value="INTEGRASE"/>
    <property type="match status" value="1"/>
</dbReference>
<dbReference type="InParanoid" id="A0A7M7Q6Y9"/>
<dbReference type="PANTHER" id="PTHR46585">
    <property type="entry name" value="INTEGRASE CORE DOMAIN CONTAINING PROTEIN"/>
    <property type="match status" value="1"/>
</dbReference>
<dbReference type="PROSITE" id="PS50013">
    <property type="entry name" value="CHROMO_2"/>
    <property type="match status" value="1"/>
</dbReference>
<dbReference type="GO" id="GO:0003676">
    <property type="term" value="F:nucleic acid binding"/>
    <property type="evidence" value="ECO:0007669"/>
    <property type="project" value="InterPro"/>
</dbReference>
<evidence type="ECO:0000313" key="4">
    <source>
        <dbReference type="Proteomes" id="UP000002358"/>
    </source>
</evidence>
<dbReference type="PANTHER" id="PTHR46585:SF1">
    <property type="entry name" value="CHROMO DOMAIN-CONTAINING PROTEIN"/>
    <property type="match status" value="1"/>
</dbReference>
<reference evidence="3" key="1">
    <citation type="submission" date="2021-01" db="UniProtKB">
        <authorList>
            <consortium name="EnsemblMetazoa"/>
        </authorList>
    </citation>
    <scope>IDENTIFICATION</scope>
</reference>
<keyword evidence="4" id="KW-1185">Reference proteome</keyword>
<sequence>MANFEEQIGILQQMEKAREAIKRKYNSLKLSKLDAEHVANTTFKPIVEPLEKLIDITETQSKVSRKKVIKDSKTMDQRHQVLEELHKPARLIDIFSKYAWAVPIKQKTGKDVAAAMLSILKQGRVPKNLQTDRGKEFYNKEFENLIKRYKIHLYSTYSNLKASICERFNRTLKTRMWKLFSLNGNHKWLQILSSLLNQYNDTKHRTIGIKRRNVTVDPNPLFKCAKFKEGHRVRVSESKQIFEKGYTPNWSTEIFTVDRVHHTSPYTYLLKDYQNRPIAGGFHEEELQKTKCPDVYLIEKVVKKRCNNYYVKWLVFDDTHNSWISKNDL</sequence>
<dbReference type="Proteomes" id="UP000002358">
    <property type="component" value="Unassembled WGS sequence"/>
</dbReference>
<organism evidence="3 4">
    <name type="scientific">Nasonia vitripennis</name>
    <name type="common">Parasitic wasp</name>
    <dbReference type="NCBI Taxonomy" id="7425"/>
    <lineage>
        <taxon>Eukaryota</taxon>
        <taxon>Metazoa</taxon>
        <taxon>Ecdysozoa</taxon>
        <taxon>Arthropoda</taxon>
        <taxon>Hexapoda</taxon>
        <taxon>Insecta</taxon>
        <taxon>Pterygota</taxon>
        <taxon>Neoptera</taxon>
        <taxon>Endopterygota</taxon>
        <taxon>Hymenoptera</taxon>
        <taxon>Apocrita</taxon>
        <taxon>Proctotrupomorpha</taxon>
        <taxon>Chalcidoidea</taxon>
        <taxon>Pteromalidae</taxon>
        <taxon>Pteromalinae</taxon>
        <taxon>Nasonia</taxon>
    </lineage>
</organism>
<dbReference type="KEGG" id="nvi:116416568"/>
<dbReference type="EnsemblMetazoa" id="XM_031925494">
    <property type="protein sequence ID" value="XP_031781354"/>
    <property type="gene ID" value="LOC116416568"/>
</dbReference>
<dbReference type="InterPro" id="IPR000953">
    <property type="entry name" value="Chromo/chromo_shadow_dom"/>
</dbReference>
<dbReference type="Pfam" id="PF00665">
    <property type="entry name" value="rve"/>
    <property type="match status" value="1"/>
</dbReference>
<dbReference type="InterPro" id="IPR001584">
    <property type="entry name" value="Integrase_cat-core"/>
</dbReference>
<dbReference type="RefSeq" id="XP_031781354.1">
    <property type="nucleotide sequence ID" value="XM_031925494.1"/>
</dbReference>
<dbReference type="GO" id="GO:0015074">
    <property type="term" value="P:DNA integration"/>
    <property type="evidence" value="ECO:0007669"/>
    <property type="project" value="InterPro"/>
</dbReference>
<protein>
    <submittedName>
        <fullName evidence="3">Uncharacterized protein</fullName>
    </submittedName>
</protein>
<dbReference type="Gene3D" id="3.30.420.10">
    <property type="entry name" value="Ribonuclease H-like superfamily/Ribonuclease H"/>
    <property type="match status" value="1"/>
</dbReference>
<dbReference type="InterPro" id="IPR016197">
    <property type="entry name" value="Chromo-like_dom_sf"/>
</dbReference>
<name>A0A7M7Q6Y9_NASVI</name>
<dbReference type="InterPro" id="IPR036397">
    <property type="entry name" value="RNaseH_sf"/>
</dbReference>
<feature type="domain" description="Integrase catalytic" evidence="2">
    <location>
        <begin position="41"/>
        <end position="226"/>
    </location>
</feature>
<dbReference type="SUPFAM" id="SSF54160">
    <property type="entry name" value="Chromo domain-like"/>
    <property type="match status" value="1"/>
</dbReference>
<feature type="domain" description="Chromo" evidence="1">
    <location>
        <begin position="296"/>
        <end position="329"/>
    </location>
</feature>
<dbReference type="InterPro" id="IPR012337">
    <property type="entry name" value="RNaseH-like_sf"/>
</dbReference>
<accession>A0A7M7Q6Y9</accession>